<dbReference type="GO" id="GO:0005737">
    <property type="term" value="C:cytoplasm"/>
    <property type="evidence" value="ECO:0007669"/>
    <property type="project" value="TreeGrafter"/>
</dbReference>
<dbReference type="OrthoDB" id="9785929at2"/>
<dbReference type="Gene3D" id="1.10.340.30">
    <property type="entry name" value="Hypothetical protein, domain 2"/>
    <property type="match status" value="1"/>
</dbReference>
<evidence type="ECO:0000256" key="3">
    <source>
        <dbReference type="ARBA" id="ARBA00022763"/>
    </source>
</evidence>
<organism evidence="6 7">
    <name type="scientific">Cereibacter ovatus</name>
    <dbReference type="NCBI Taxonomy" id="439529"/>
    <lineage>
        <taxon>Bacteria</taxon>
        <taxon>Pseudomonadati</taxon>
        <taxon>Pseudomonadota</taxon>
        <taxon>Alphaproteobacteria</taxon>
        <taxon>Rhodobacterales</taxon>
        <taxon>Paracoccaceae</taxon>
        <taxon>Cereibacter</taxon>
    </lineage>
</organism>
<evidence type="ECO:0000256" key="1">
    <source>
        <dbReference type="ARBA" id="ARBA00000086"/>
    </source>
</evidence>
<evidence type="ECO:0000256" key="2">
    <source>
        <dbReference type="ARBA" id="ARBA00012000"/>
    </source>
</evidence>
<dbReference type="GO" id="GO:0006307">
    <property type="term" value="P:DNA alkylation repair"/>
    <property type="evidence" value="ECO:0007669"/>
    <property type="project" value="TreeGrafter"/>
</dbReference>
<evidence type="ECO:0000313" key="6">
    <source>
        <dbReference type="EMBL" id="SNX67684.1"/>
    </source>
</evidence>
<evidence type="ECO:0000259" key="5">
    <source>
        <dbReference type="SMART" id="SM00478"/>
    </source>
</evidence>
<dbReference type="AlphaFoldDB" id="A0A285CJA8"/>
<gene>
    <name evidence="6" type="ORF">SAMN05878503_101321</name>
</gene>
<protein>
    <recommendedName>
        <fullName evidence="2">DNA-3-methyladenine glycosylase II</fullName>
        <ecNumber evidence="2">3.2.2.21</ecNumber>
    </recommendedName>
</protein>
<dbReference type="GO" id="GO:0032131">
    <property type="term" value="F:alkylated DNA binding"/>
    <property type="evidence" value="ECO:0007669"/>
    <property type="project" value="TreeGrafter"/>
</dbReference>
<dbReference type="RefSeq" id="WP_097028918.1">
    <property type="nucleotide sequence ID" value="NZ_OAOQ01000001.1"/>
</dbReference>
<dbReference type="GO" id="GO:0032993">
    <property type="term" value="C:protein-DNA complex"/>
    <property type="evidence" value="ECO:0007669"/>
    <property type="project" value="TreeGrafter"/>
</dbReference>
<dbReference type="InterPro" id="IPR011257">
    <property type="entry name" value="DNA_glycosylase"/>
</dbReference>
<comment type="catalytic activity">
    <reaction evidence="1">
        <text>Hydrolysis of alkylated DNA, releasing 3-methyladenine, 3-methylguanine, 7-methylguanine and 7-methyladenine.</text>
        <dbReference type="EC" id="3.2.2.21"/>
    </reaction>
</comment>
<dbReference type="GO" id="GO:0006285">
    <property type="term" value="P:base-excision repair, AP site formation"/>
    <property type="evidence" value="ECO:0007669"/>
    <property type="project" value="TreeGrafter"/>
</dbReference>
<dbReference type="PANTHER" id="PTHR43003">
    <property type="entry name" value="DNA-3-METHYLADENINE GLYCOSYLASE"/>
    <property type="match status" value="1"/>
</dbReference>
<dbReference type="InterPro" id="IPR003265">
    <property type="entry name" value="HhH-GPD_domain"/>
</dbReference>
<dbReference type="Proteomes" id="UP000219467">
    <property type="component" value="Unassembled WGS sequence"/>
</dbReference>
<name>A0A285CJA8_9RHOB</name>
<keyword evidence="3" id="KW-0227">DNA damage</keyword>
<reference evidence="7" key="1">
    <citation type="submission" date="2017-08" db="EMBL/GenBank/DDBJ databases">
        <authorList>
            <person name="Varghese N."/>
            <person name="Submissions S."/>
        </authorList>
    </citation>
    <scope>NUCLEOTIDE SEQUENCE [LARGE SCALE GENOMIC DNA]</scope>
    <source>
        <strain evidence="7">JA234</strain>
    </source>
</reference>
<dbReference type="EC" id="3.2.2.21" evidence="2"/>
<dbReference type="InterPro" id="IPR051912">
    <property type="entry name" value="Alkylbase_DNA_Glycosylase/TA"/>
</dbReference>
<keyword evidence="4" id="KW-0234">DNA repair</keyword>
<proteinExistence type="predicted"/>
<dbReference type="GO" id="GO:0043916">
    <property type="term" value="F:DNA-7-methylguanine glycosylase activity"/>
    <property type="evidence" value="ECO:0007669"/>
    <property type="project" value="TreeGrafter"/>
</dbReference>
<dbReference type="GO" id="GO:0008725">
    <property type="term" value="F:DNA-3-methyladenine glycosylase activity"/>
    <property type="evidence" value="ECO:0007669"/>
    <property type="project" value="TreeGrafter"/>
</dbReference>
<dbReference type="SMART" id="SM00478">
    <property type="entry name" value="ENDO3c"/>
    <property type="match status" value="1"/>
</dbReference>
<feature type="domain" description="HhH-GPD" evidence="5">
    <location>
        <begin position="53"/>
        <end position="200"/>
    </location>
</feature>
<evidence type="ECO:0000256" key="4">
    <source>
        <dbReference type="ARBA" id="ARBA00023204"/>
    </source>
</evidence>
<evidence type="ECO:0000313" key="7">
    <source>
        <dbReference type="Proteomes" id="UP000219467"/>
    </source>
</evidence>
<dbReference type="CDD" id="cd00056">
    <property type="entry name" value="ENDO3c"/>
    <property type="match status" value="1"/>
</dbReference>
<sequence length="209" mass="22170">MSGRILTSDACIAEGMAWLALREPRFAEAQALTGPPPLRRSAGGFAALAGAILGQQVSVASAAAMRARMAAAGLLTPAAVLATDEDALRACGLSASKRRYVRALAGAAIDYDRLADLTDEQVVQTLTALPGIGRWTAELYAMTALGRADVLCAGDLALQEAVRLLFRLDARPSERAFRAMAADWHPWRGVAARALWAYYRQAKGREGTA</sequence>
<accession>A0A285CJA8</accession>
<dbReference type="Pfam" id="PF00730">
    <property type="entry name" value="HhH-GPD"/>
    <property type="match status" value="1"/>
</dbReference>
<dbReference type="EMBL" id="OAOQ01000001">
    <property type="protein sequence ID" value="SNX67684.1"/>
    <property type="molecule type" value="Genomic_DNA"/>
</dbReference>
<dbReference type="PANTHER" id="PTHR43003:SF5">
    <property type="entry name" value="DNA-3-METHYLADENINE GLYCOSYLASE"/>
    <property type="match status" value="1"/>
</dbReference>
<dbReference type="Gene3D" id="1.10.1670.40">
    <property type="match status" value="1"/>
</dbReference>
<dbReference type="SUPFAM" id="SSF48150">
    <property type="entry name" value="DNA-glycosylase"/>
    <property type="match status" value="1"/>
</dbReference>
<keyword evidence="7" id="KW-1185">Reference proteome</keyword>